<dbReference type="UniPathway" id="UPA00232"/>
<keyword evidence="3 5" id="KW-0808">Transferase</keyword>
<feature type="binding site" evidence="5">
    <location>
        <position position="136"/>
    </location>
    <ligand>
        <name>S-adenosyl-L-methionine</name>
        <dbReference type="ChEBI" id="CHEBI:59789"/>
    </ligand>
</feature>
<dbReference type="GO" id="GO:0032259">
    <property type="term" value="P:methylation"/>
    <property type="evidence" value="ECO:0007669"/>
    <property type="project" value="UniProtKB-KW"/>
</dbReference>
<gene>
    <name evidence="6" type="primary">ubiE</name>
    <name evidence="5" type="synonym">menG</name>
    <name evidence="6" type="synonym">menH</name>
    <name evidence="6" type="ordered locus">BMS_1663</name>
</gene>
<keyword evidence="4 5" id="KW-0949">S-adenosyl-L-methionine</keyword>
<evidence type="ECO:0000256" key="1">
    <source>
        <dbReference type="ARBA" id="ARBA00022428"/>
    </source>
</evidence>
<evidence type="ECO:0000313" key="6">
    <source>
        <dbReference type="EMBL" id="CBW26504.1"/>
    </source>
</evidence>
<dbReference type="InterPro" id="IPR023576">
    <property type="entry name" value="UbiE/COQ5_MeTrFase_CS"/>
</dbReference>
<dbReference type="KEGG" id="bmx:BMS_1663"/>
<dbReference type="STRING" id="862908.BMS_1663"/>
<feature type="binding site" evidence="5">
    <location>
        <begin position="119"/>
        <end position="120"/>
    </location>
    <ligand>
        <name>S-adenosyl-L-methionine</name>
        <dbReference type="ChEBI" id="CHEBI:59789"/>
    </ligand>
</feature>
<dbReference type="CDD" id="cd02440">
    <property type="entry name" value="AdoMet_MTases"/>
    <property type="match status" value="1"/>
</dbReference>
<dbReference type="NCBIfam" id="NF001244">
    <property type="entry name" value="PRK00216.1-5"/>
    <property type="match status" value="1"/>
</dbReference>
<keyword evidence="7" id="KW-1185">Reference proteome</keyword>
<dbReference type="EMBL" id="FQ312005">
    <property type="protein sequence ID" value="CBW26504.1"/>
    <property type="molecule type" value="Genomic_DNA"/>
</dbReference>
<comment type="similarity">
    <text evidence="5">Belongs to the class I-like SAM-binding methyltransferase superfamily. MenG/UbiE family.</text>
</comment>
<sequence>MGLEYLKEEPMTTALQGRKKESWKIFDEIAGTYDLLNKLLSCGIDIYWRSKLLKNLPKRENMQALDLATGTADVPLVLVKSKNISKVTGIDLSKGMVEFGKKKVKKAGKENKIALHIGDGCNIPAADETMDVVTISFGIRNFPDPQKSLREIFRVLKPGGRVMIMEFGLPKNFLVRAVYMFYFRHLLPFVGNLLSKHKDAYTYLNETVEDFPYGESFTNWMKEAGFSNANFTELTFGISNLYIGDKK</sequence>
<evidence type="ECO:0000256" key="5">
    <source>
        <dbReference type="HAMAP-Rule" id="MF_01813"/>
    </source>
</evidence>
<dbReference type="SUPFAM" id="SSF53335">
    <property type="entry name" value="S-adenosyl-L-methionine-dependent methyltransferases"/>
    <property type="match status" value="1"/>
</dbReference>
<feature type="binding site" evidence="5">
    <location>
        <position position="91"/>
    </location>
    <ligand>
        <name>S-adenosyl-L-methionine</name>
        <dbReference type="ChEBI" id="CHEBI:59789"/>
    </ligand>
</feature>
<dbReference type="Gene3D" id="3.40.50.150">
    <property type="entry name" value="Vaccinia Virus protein VP39"/>
    <property type="match status" value="1"/>
</dbReference>
<dbReference type="GO" id="GO:0006744">
    <property type="term" value="P:ubiquinone biosynthetic process"/>
    <property type="evidence" value="ECO:0007669"/>
    <property type="project" value="UniProtKB-UniPathway"/>
</dbReference>
<dbReference type="GO" id="GO:0043770">
    <property type="term" value="F:demethylmenaquinone methyltransferase activity"/>
    <property type="evidence" value="ECO:0007669"/>
    <property type="project" value="UniProtKB-UniRule"/>
</dbReference>
<dbReference type="InterPro" id="IPR004033">
    <property type="entry name" value="UbiE/COQ5_MeTrFase"/>
</dbReference>
<accession>E1X1B3</accession>
<dbReference type="eggNOG" id="COG2226">
    <property type="taxonomic scope" value="Bacteria"/>
</dbReference>
<dbReference type="AlphaFoldDB" id="E1X1B3"/>
<evidence type="ECO:0000313" key="7">
    <source>
        <dbReference type="Proteomes" id="UP000008963"/>
    </source>
</evidence>
<dbReference type="Proteomes" id="UP000008963">
    <property type="component" value="Chromosome"/>
</dbReference>
<evidence type="ECO:0000256" key="4">
    <source>
        <dbReference type="ARBA" id="ARBA00022691"/>
    </source>
</evidence>
<dbReference type="PROSITE" id="PS51608">
    <property type="entry name" value="SAM_MT_UBIE"/>
    <property type="match status" value="1"/>
</dbReference>
<keyword evidence="1 5" id="KW-0474">Menaquinone biosynthesis</keyword>
<dbReference type="EC" id="2.1.1.163" evidence="5"/>
<comment type="catalytic activity">
    <reaction evidence="5">
        <text>a 2-demethylmenaquinol + S-adenosyl-L-methionine = a menaquinol + S-adenosyl-L-homocysteine + H(+)</text>
        <dbReference type="Rhea" id="RHEA:42640"/>
        <dbReference type="Rhea" id="RHEA-COMP:9539"/>
        <dbReference type="Rhea" id="RHEA-COMP:9563"/>
        <dbReference type="ChEBI" id="CHEBI:15378"/>
        <dbReference type="ChEBI" id="CHEBI:18151"/>
        <dbReference type="ChEBI" id="CHEBI:55437"/>
        <dbReference type="ChEBI" id="CHEBI:57856"/>
        <dbReference type="ChEBI" id="CHEBI:59789"/>
        <dbReference type="EC" id="2.1.1.163"/>
    </reaction>
</comment>
<dbReference type="PROSITE" id="PS01183">
    <property type="entry name" value="UBIE_1"/>
    <property type="match status" value="1"/>
</dbReference>
<dbReference type="PROSITE" id="PS01184">
    <property type="entry name" value="UBIE_2"/>
    <property type="match status" value="1"/>
</dbReference>
<evidence type="ECO:0000256" key="3">
    <source>
        <dbReference type="ARBA" id="ARBA00022679"/>
    </source>
</evidence>
<dbReference type="UniPathway" id="UPA00079">
    <property type="reaction ID" value="UER00169"/>
</dbReference>
<dbReference type="GO" id="GO:0009234">
    <property type="term" value="P:menaquinone biosynthetic process"/>
    <property type="evidence" value="ECO:0007669"/>
    <property type="project" value="UniProtKB-UniRule"/>
</dbReference>
<name>E1X1B3_HALMS</name>
<evidence type="ECO:0000256" key="2">
    <source>
        <dbReference type="ARBA" id="ARBA00022603"/>
    </source>
</evidence>
<reference evidence="7" key="1">
    <citation type="journal article" date="2013" name="ISME J.">
        <title>A small predatory core genome in the divergent marine Bacteriovorax marinus SJ and the terrestrial Bdellovibrio bacteriovorus.</title>
        <authorList>
            <person name="Crossman L.C."/>
            <person name="Chen H."/>
            <person name="Cerdeno-Tarraga A.M."/>
            <person name="Brooks K."/>
            <person name="Quail M.A."/>
            <person name="Pineiro S.A."/>
            <person name="Hobley L."/>
            <person name="Sockett R.E."/>
            <person name="Bentley S.D."/>
            <person name="Parkhill J."/>
            <person name="Williams H.N."/>
            <person name="Stine O.C."/>
        </authorList>
    </citation>
    <scope>NUCLEOTIDE SEQUENCE [LARGE SCALE GENOMIC DNA]</scope>
    <source>
        <strain evidence="7">ATCC BAA-682 / DSM 15412 / SJ</strain>
    </source>
</reference>
<protein>
    <recommendedName>
        <fullName evidence="5">Demethylmenaquinone methyltransferase</fullName>
        <ecNumber evidence="5">2.1.1.163</ecNumber>
    </recommendedName>
</protein>
<dbReference type="PANTHER" id="PTHR43591">
    <property type="entry name" value="METHYLTRANSFERASE"/>
    <property type="match status" value="1"/>
</dbReference>
<feature type="binding site" evidence="5">
    <location>
        <position position="71"/>
    </location>
    <ligand>
        <name>S-adenosyl-L-methionine</name>
        <dbReference type="ChEBI" id="CHEBI:59789"/>
    </ligand>
</feature>
<dbReference type="HOGENOM" id="CLU_037990_0_0_7"/>
<dbReference type="PANTHER" id="PTHR43591:SF24">
    <property type="entry name" value="2-METHOXY-6-POLYPRENYL-1,4-BENZOQUINOL METHYLASE, MITOCHONDRIAL"/>
    <property type="match status" value="1"/>
</dbReference>
<comment type="pathway">
    <text evidence="5">Quinol/quinone metabolism; menaquinone biosynthesis; menaquinol from 1,4-dihydroxy-2-naphthoate: step 2/2.</text>
</comment>
<comment type="function">
    <text evidence="5">Methyltransferase required for the conversion of demethylmenaquinol (DMKH2) to menaquinol (MKH2).</text>
</comment>
<dbReference type="Pfam" id="PF01209">
    <property type="entry name" value="Ubie_methyltran"/>
    <property type="match status" value="1"/>
</dbReference>
<keyword evidence="2 5" id="KW-0489">Methyltransferase</keyword>
<dbReference type="InterPro" id="IPR029063">
    <property type="entry name" value="SAM-dependent_MTases_sf"/>
</dbReference>
<dbReference type="PATRIC" id="fig|862908.3.peg.1584"/>
<dbReference type="HAMAP" id="MF_01813">
    <property type="entry name" value="MenG_UbiE_methyltr"/>
    <property type="match status" value="1"/>
</dbReference>
<dbReference type="NCBIfam" id="TIGR01934">
    <property type="entry name" value="MenG_MenH_UbiE"/>
    <property type="match status" value="1"/>
</dbReference>
<proteinExistence type="inferred from homology"/>
<organism evidence="6 7">
    <name type="scientific">Halobacteriovorax marinus (strain ATCC BAA-682 / DSM 15412 / SJ)</name>
    <name type="common">Bacteriovorax marinus</name>
    <dbReference type="NCBI Taxonomy" id="862908"/>
    <lineage>
        <taxon>Bacteria</taxon>
        <taxon>Pseudomonadati</taxon>
        <taxon>Bdellovibrionota</taxon>
        <taxon>Bacteriovoracia</taxon>
        <taxon>Bacteriovoracales</taxon>
        <taxon>Halobacteriovoraceae</taxon>
        <taxon>Halobacteriovorax</taxon>
    </lineage>
</organism>